<dbReference type="InParanoid" id="A0A0G4FR82"/>
<evidence type="ECO:0000313" key="3">
    <source>
        <dbReference type="Proteomes" id="UP000041254"/>
    </source>
</evidence>
<dbReference type="AlphaFoldDB" id="A0A0G4FR82"/>
<evidence type="ECO:0000256" key="1">
    <source>
        <dbReference type="SAM" id="MobiDB-lite"/>
    </source>
</evidence>
<sequence length="205" mass="22288">MLLMAFPPLSHPRAVVAPFYSTKDARHPWPPHTRATTPCTRAGRCQALRSALFAPCPASRPSFLSSLRSCLSPERTPLQRSPHQHGTTDGITNRGLSLCLPLFFPSMSNESVSTQTGDSDALSPEGRSRFARSTNPKPVRLQDEMRLLVAMNKRKAGQTAEGLQNVYGAAVLPFPTCVESSSVDRLCRVAAQTERCKEGSATPGR</sequence>
<reference evidence="2 3" key="1">
    <citation type="submission" date="2014-11" db="EMBL/GenBank/DDBJ databases">
        <authorList>
            <person name="Zhu J."/>
            <person name="Qi W."/>
            <person name="Song R."/>
        </authorList>
    </citation>
    <scope>NUCLEOTIDE SEQUENCE [LARGE SCALE GENOMIC DNA]</scope>
</reference>
<accession>A0A0G4FR82</accession>
<dbReference type="Proteomes" id="UP000041254">
    <property type="component" value="Unassembled WGS sequence"/>
</dbReference>
<dbReference type="EMBL" id="CDMY01000482">
    <property type="protein sequence ID" value="CEM16746.1"/>
    <property type="molecule type" value="Genomic_DNA"/>
</dbReference>
<keyword evidence="3" id="KW-1185">Reference proteome</keyword>
<proteinExistence type="predicted"/>
<feature type="region of interest" description="Disordered" evidence="1">
    <location>
        <begin position="110"/>
        <end position="138"/>
    </location>
</feature>
<evidence type="ECO:0000313" key="2">
    <source>
        <dbReference type="EMBL" id="CEM16746.1"/>
    </source>
</evidence>
<dbReference type="VEuPathDB" id="CryptoDB:Vbra_15991"/>
<organism evidence="2 3">
    <name type="scientific">Vitrella brassicaformis (strain CCMP3155)</name>
    <dbReference type="NCBI Taxonomy" id="1169540"/>
    <lineage>
        <taxon>Eukaryota</taxon>
        <taxon>Sar</taxon>
        <taxon>Alveolata</taxon>
        <taxon>Colpodellida</taxon>
        <taxon>Vitrellaceae</taxon>
        <taxon>Vitrella</taxon>
    </lineage>
</organism>
<gene>
    <name evidence="2" type="ORF">Vbra_15991</name>
</gene>
<protein>
    <submittedName>
        <fullName evidence="2">Uncharacterized protein</fullName>
    </submittedName>
</protein>
<name>A0A0G4FR82_VITBC</name>